<evidence type="ECO:0000313" key="1">
    <source>
        <dbReference type="EMBL" id="SVD63893.1"/>
    </source>
</evidence>
<protein>
    <submittedName>
        <fullName evidence="1">Uncharacterized protein</fullName>
    </submittedName>
</protein>
<accession>A0A382WYU2</accession>
<dbReference type="EMBL" id="UINC01163532">
    <property type="protein sequence ID" value="SVD63893.1"/>
    <property type="molecule type" value="Genomic_DNA"/>
</dbReference>
<organism evidence="1">
    <name type="scientific">marine metagenome</name>
    <dbReference type="NCBI Taxonomy" id="408172"/>
    <lineage>
        <taxon>unclassified sequences</taxon>
        <taxon>metagenomes</taxon>
        <taxon>ecological metagenomes</taxon>
    </lineage>
</organism>
<proteinExistence type="predicted"/>
<reference evidence="1" key="1">
    <citation type="submission" date="2018-05" db="EMBL/GenBank/DDBJ databases">
        <authorList>
            <person name="Lanie J.A."/>
            <person name="Ng W.-L."/>
            <person name="Kazmierczak K.M."/>
            <person name="Andrzejewski T.M."/>
            <person name="Davidsen T.M."/>
            <person name="Wayne K.J."/>
            <person name="Tettelin H."/>
            <person name="Glass J.I."/>
            <person name="Rusch D."/>
            <person name="Podicherti R."/>
            <person name="Tsui H.-C.T."/>
            <person name="Winkler M.E."/>
        </authorList>
    </citation>
    <scope>NUCLEOTIDE SEQUENCE</scope>
</reference>
<sequence length="42" mass="5131">MQQEIIYIINTDKDAFFTFYEIFPLSAERIIRYGDDHGKFQR</sequence>
<name>A0A382WYU2_9ZZZZ</name>
<dbReference type="AlphaFoldDB" id="A0A382WYU2"/>
<gene>
    <name evidence="1" type="ORF">METZ01_LOCUS416747</name>
</gene>